<evidence type="ECO:0000313" key="1">
    <source>
        <dbReference type="EMBL" id="KAJ1103117.1"/>
    </source>
</evidence>
<reference evidence="1" key="1">
    <citation type="journal article" date="2022" name="bioRxiv">
        <title>Sequencing and chromosome-scale assembly of the giantPleurodeles waltlgenome.</title>
        <authorList>
            <person name="Brown T."/>
            <person name="Elewa A."/>
            <person name="Iarovenko S."/>
            <person name="Subramanian E."/>
            <person name="Araus A.J."/>
            <person name="Petzold A."/>
            <person name="Susuki M."/>
            <person name="Suzuki K.-i.T."/>
            <person name="Hayashi T."/>
            <person name="Toyoda A."/>
            <person name="Oliveira C."/>
            <person name="Osipova E."/>
            <person name="Leigh N.D."/>
            <person name="Simon A."/>
            <person name="Yun M.H."/>
        </authorList>
    </citation>
    <scope>NUCLEOTIDE SEQUENCE</scope>
    <source>
        <strain evidence="1">20211129_DDA</strain>
        <tissue evidence="1">Liver</tissue>
    </source>
</reference>
<sequence>MSNDSLRPNHVLSEFPPPRCALSKASDSPRLSRRDCRTVRVGTTHSRVLFPGRASRCSRRAPARHCRLVLWFSALSLPPLPRSGGFEAPPCGPRRYCTLLRSAPAGSSAPARPAAALRVISLFPVPSAALQRPLRPRRGCRGRALAVTRAPVTRCAARVRLCGASVPSPPLLLEGLRAAKTRRSQEDHRLTPSVAVRLEPFMDFWCCS</sequence>
<keyword evidence="2" id="KW-1185">Reference proteome</keyword>
<evidence type="ECO:0000313" key="2">
    <source>
        <dbReference type="Proteomes" id="UP001066276"/>
    </source>
</evidence>
<dbReference type="AlphaFoldDB" id="A0AAV7MIC7"/>
<proteinExistence type="predicted"/>
<protein>
    <submittedName>
        <fullName evidence="1">Uncharacterized protein</fullName>
    </submittedName>
</protein>
<gene>
    <name evidence="1" type="ORF">NDU88_000545</name>
</gene>
<comment type="caution">
    <text evidence="1">The sequence shown here is derived from an EMBL/GenBank/DDBJ whole genome shotgun (WGS) entry which is preliminary data.</text>
</comment>
<name>A0AAV7MIC7_PLEWA</name>
<organism evidence="1 2">
    <name type="scientific">Pleurodeles waltl</name>
    <name type="common">Iberian ribbed newt</name>
    <dbReference type="NCBI Taxonomy" id="8319"/>
    <lineage>
        <taxon>Eukaryota</taxon>
        <taxon>Metazoa</taxon>
        <taxon>Chordata</taxon>
        <taxon>Craniata</taxon>
        <taxon>Vertebrata</taxon>
        <taxon>Euteleostomi</taxon>
        <taxon>Amphibia</taxon>
        <taxon>Batrachia</taxon>
        <taxon>Caudata</taxon>
        <taxon>Salamandroidea</taxon>
        <taxon>Salamandridae</taxon>
        <taxon>Pleurodelinae</taxon>
        <taxon>Pleurodeles</taxon>
    </lineage>
</organism>
<dbReference type="Proteomes" id="UP001066276">
    <property type="component" value="Chromosome 9"/>
</dbReference>
<dbReference type="EMBL" id="JANPWB010000013">
    <property type="protein sequence ID" value="KAJ1103117.1"/>
    <property type="molecule type" value="Genomic_DNA"/>
</dbReference>
<accession>A0AAV7MIC7</accession>